<reference evidence="1" key="1">
    <citation type="submission" date="2012-10" db="EMBL/GenBank/DDBJ databases">
        <title>Direct identification of alternative open reading frame translation products in human.</title>
        <authorList>
            <person name="Vanderperre B."/>
            <person name="Lucier J.-F."/>
            <person name="Motard J."/>
            <person name="Tremblay G."/>
            <person name="Vanderperre S."/>
            <person name="Wisztorski M."/>
            <person name="Salzet M."/>
            <person name="Boisvert F.-M."/>
            <person name="Roucou X."/>
        </authorList>
    </citation>
    <scope>NUCLEOTIDE SEQUENCE</scope>
</reference>
<name>L0R6H3_HUMAN</name>
<accession>L0R6H3</accession>
<organism evidence="1">
    <name type="scientific">Homo sapiens</name>
    <name type="common">Human</name>
    <dbReference type="NCBI Taxonomy" id="9606"/>
    <lineage>
        <taxon>Eukaryota</taxon>
        <taxon>Metazoa</taxon>
        <taxon>Chordata</taxon>
        <taxon>Craniata</taxon>
        <taxon>Vertebrata</taxon>
        <taxon>Euteleostomi</taxon>
        <taxon>Mammalia</taxon>
        <taxon>Eutheria</taxon>
        <taxon>Euarchontoglires</taxon>
        <taxon>Primates</taxon>
        <taxon>Haplorrhini</taxon>
        <taxon>Catarrhini</taxon>
        <taxon>Hominidae</taxon>
        <taxon>Homo</taxon>
    </lineage>
</organism>
<dbReference type="OrthoDB" id="9995210at2759"/>
<gene>
    <name evidence="1" type="primary">GLS2</name>
</gene>
<dbReference type="EMBL" id="HF548026">
    <property type="protein sequence ID" value="CCO13737.1"/>
    <property type="molecule type" value="Genomic_DNA"/>
</dbReference>
<evidence type="ECO:0000313" key="1">
    <source>
        <dbReference type="EMBL" id="CCO13737.1"/>
    </source>
</evidence>
<proteinExistence type="predicted"/>
<dbReference type="ChiTaRS" id="GLS2">
    <property type="organism name" value="human"/>
</dbReference>
<protein>
    <submittedName>
        <fullName evidence="1">Alternative protein GLS2</fullName>
    </submittedName>
</protein>
<sequence>MSTGHGQPLLKKKHELATHVIHNHQKYYGELHCFSGDQAVIW</sequence>
<dbReference type="AlphaFoldDB" id="L0R6H3"/>